<accession>A0A2I0UUX5</accession>
<protein>
    <submittedName>
        <fullName evidence="5">Chemotaxis protein</fullName>
    </submittedName>
</protein>
<feature type="coiled-coil region" evidence="3">
    <location>
        <begin position="341"/>
        <end position="375"/>
    </location>
</feature>
<dbReference type="RefSeq" id="WP_036124600.1">
    <property type="nucleotide sequence ID" value="NZ_JAZBNI010000013.1"/>
</dbReference>
<dbReference type="PROSITE" id="PS50111">
    <property type="entry name" value="CHEMOTAXIS_TRANSDUC_2"/>
    <property type="match status" value="1"/>
</dbReference>
<dbReference type="Pfam" id="PF11563">
    <property type="entry name" value="Protoglobin"/>
    <property type="match status" value="1"/>
</dbReference>
<evidence type="ECO:0000313" key="5">
    <source>
        <dbReference type="EMBL" id="PKU49864.1"/>
    </source>
</evidence>
<dbReference type="SUPFAM" id="SSF58104">
    <property type="entry name" value="Methyl-accepting chemotaxis protein (MCP) signaling domain"/>
    <property type="match status" value="1"/>
</dbReference>
<dbReference type="InterPro" id="IPR039379">
    <property type="entry name" value="Protoglobin_sensor_dom"/>
</dbReference>
<dbReference type="GO" id="GO:0016020">
    <property type="term" value="C:membrane"/>
    <property type="evidence" value="ECO:0007669"/>
    <property type="project" value="InterPro"/>
</dbReference>
<evidence type="ECO:0000313" key="6">
    <source>
        <dbReference type="Proteomes" id="UP000234956"/>
    </source>
</evidence>
<dbReference type="PANTHER" id="PTHR32089:SF118">
    <property type="entry name" value="HEME-BASED AEROTACTIC TRANSDUCER HEMAT"/>
    <property type="match status" value="1"/>
</dbReference>
<keyword evidence="3" id="KW-0175">Coiled coil</keyword>
<keyword evidence="1 2" id="KW-0807">Transducer</keyword>
<evidence type="ECO:0000256" key="1">
    <source>
        <dbReference type="ARBA" id="ARBA00023224"/>
    </source>
</evidence>
<evidence type="ECO:0000259" key="4">
    <source>
        <dbReference type="PROSITE" id="PS50111"/>
    </source>
</evidence>
<evidence type="ECO:0000256" key="3">
    <source>
        <dbReference type="SAM" id="Coils"/>
    </source>
</evidence>
<dbReference type="GO" id="GO:0007165">
    <property type="term" value="P:signal transduction"/>
    <property type="evidence" value="ECO:0007669"/>
    <property type="project" value="UniProtKB-KW"/>
</dbReference>
<gene>
    <name evidence="5" type="ORF">CRI88_21000</name>
</gene>
<comment type="caution">
    <text evidence="5">The sequence shown here is derived from an EMBL/GenBank/DDBJ whole genome shotgun (WGS) entry which is preliminary data.</text>
</comment>
<dbReference type="Gene3D" id="1.10.490.10">
    <property type="entry name" value="Globins"/>
    <property type="match status" value="1"/>
</dbReference>
<dbReference type="GO" id="GO:0020037">
    <property type="term" value="F:heme binding"/>
    <property type="evidence" value="ECO:0007669"/>
    <property type="project" value="InterPro"/>
</dbReference>
<proteinExistence type="predicted"/>
<dbReference type="InterPro" id="IPR044398">
    <property type="entry name" value="Globin-sensor_dom"/>
</dbReference>
<dbReference type="PANTHER" id="PTHR32089">
    <property type="entry name" value="METHYL-ACCEPTING CHEMOTAXIS PROTEIN MCPB"/>
    <property type="match status" value="1"/>
</dbReference>
<dbReference type="CDD" id="cd01068">
    <property type="entry name" value="globin_sensor"/>
    <property type="match status" value="1"/>
</dbReference>
<dbReference type="EMBL" id="PDFK01000011">
    <property type="protein sequence ID" value="PKU49864.1"/>
    <property type="molecule type" value="Genomic_DNA"/>
</dbReference>
<organism evidence="5 6">
    <name type="scientific">Lysinibacillus fusiformis</name>
    <dbReference type="NCBI Taxonomy" id="28031"/>
    <lineage>
        <taxon>Bacteria</taxon>
        <taxon>Bacillati</taxon>
        <taxon>Bacillota</taxon>
        <taxon>Bacilli</taxon>
        <taxon>Bacillales</taxon>
        <taxon>Bacillaceae</taxon>
        <taxon>Lysinibacillus</taxon>
    </lineage>
</organism>
<dbReference type="InterPro" id="IPR004089">
    <property type="entry name" value="MCPsignal_dom"/>
</dbReference>
<dbReference type="InterPro" id="IPR012292">
    <property type="entry name" value="Globin/Proto"/>
</dbReference>
<dbReference type="Proteomes" id="UP000234956">
    <property type="component" value="Unassembled WGS sequence"/>
</dbReference>
<sequence length="430" mass="48932">MIFQKQRKTKVLDLQQYTVKMDLSTRQSMVKQIEMLNLTKQDLQYLKAFQPYVMDNVDHIVNRFYNMIGTEHHLVDIISHHSSVDRLKVTLRQHIIEMFNGTIDEVYYQRRVKIAKVHVHIGLRTQWYICAFQDLSISFIDLVEKNIEHPQDQFNTIRAISKICNFEQQLVLEAFENTVEQMKEKMMHEKEAIERQIVDSSEALATISQETNNSFCCLSKQSDEIKQLAKKSLDVSTLAENQALEGRERLKNQSQNMLNIIHSLHDIEENIEQLSDMSREMETIMNVVTNIANQTNLLALNAAIEAARAGEAGKGFSVVADEVRKLSIQTKDSVTSVALLLKKTSERTEKLEHSLANIQDEVASGEENMLQTEGQFTSILGAMTEAKDQNDCMATKIQAIVGILNELGTSFTEVTNSAENLASFSQNLKG</sequence>
<dbReference type="Gene3D" id="1.10.287.950">
    <property type="entry name" value="Methyl-accepting chemotaxis protein"/>
    <property type="match status" value="1"/>
</dbReference>
<evidence type="ECO:0000256" key="2">
    <source>
        <dbReference type="PROSITE-ProRule" id="PRU00284"/>
    </source>
</evidence>
<reference evidence="5 6" key="1">
    <citation type="submission" date="2017-10" db="EMBL/GenBank/DDBJ databases">
        <title>Draft genome of Lysinibacillus fusiformis strain Juneja, a laboratory-derived pathogen of Drosophila melanogaster.</title>
        <authorList>
            <person name="Smith B.R."/>
            <person name="Unckless R.L."/>
        </authorList>
    </citation>
    <scope>NUCLEOTIDE SEQUENCE [LARGE SCALE GENOMIC DNA]</scope>
    <source>
        <strain evidence="5 6">Juneja</strain>
    </source>
</reference>
<dbReference type="Pfam" id="PF00015">
    <property type="entry name" value="MCPsignal"/>
    <property type="match status" value="1"/>
</dbReference>
<dbReference type="InterPro" id="IPR009050">
    <property type="entry name" value="Globin-like_sf"/>
</dbReference>
<dbReference type="SUPFAM" id="SSF46458">
    <property type="entry name" value="Globin-like"/>
    <property type="match status" value="1"/>
</dbReference>
<dbReference type="SMART" id="SM00283">
    <property type="entry name" value="MA"/>
    <property type="match status" value="1"/>
</dbReference>
<dbReference type="AlphaFoldDB" id="A0A2I0UUX5"/>
<dbReference type="GO" id="GO:0019825">
    <property type="term" value="F:oxygen binding"/>
    <property type="evidence" value="ECO:0007669"/>
    <property type="project" value="InterPro"/>
</dbReference>
<feature type="domain" description="Methyl-accepting transducer" evidence="4">
    <location>
        <begin position="196"/>
        <end position="422"/>
    </location>
</feature>
<name>A0A2I0UUX5_9BACI</name>